<organism evidence="2">
    <name type="scientific">marine sediment metagenome</name>
    <dbReference type="NCBI Taxonomy" id="412755"/>
    <lineage>
        <taxon>unclassified sequences</taxon>
        <taxon>metagenomes</taxon>
        <taxon>ecological metagenomes</taxon>
    </lineage>
</organism>
<comment type="caution">
    <text evidence="2">The sequence shown here is derived from an EMBL/GenBank/DDBJ whole genome shotgun (WGS) entry which is preliminary data.</text>
</comment>
<dbReference type="AlphaFoldDB" id="X1NZG9"/>
<dbReference type="EMBL" id="BARV01041253">
    <property type="protein sequence ID" value="GAI49003.1"/>
    <property type="molecule type" value="Genomic_DNA"/>
</dbReference>
<protein>
    <submittedName>
        <fullName evidence="2">Uncharacterized protein</fullName>
    </submittedName>
</protein>
<gene>
    <name evidence="2" type="ORF">S06H3_62522</name>
</gene>
<proteinExistence type="predicted"/>
<name>X1NZG9_9ZZZZ</name>
<sequence length="43" mass="4444">MAMQGIANESEAEPEPPDSLNGVSIALGLGRMKGISRSKCKIG</sequence>
<evidence type="ECO:0000313" key="2">
    <source>
        <dbReference type="EMBL" id="GAI49003.1"/>
    </source>
</evidence>
<evidence type="ECO:0000256" key="1">
    <source>
        <dbReference type="SAM" id="MobiDB-lite"/>
    </source>
</evidence>
<feature type="non-terminal residue" evidence="2">
    <location>
        <position position="43"/>
    </location>
</feature>
<accession>X1NZG9</accession>
<feature type="region of interest" description="Disordered" evidence="1">
    <location>
        <begin position="1"/>
        <end position="24"/>
    </location>
</feature>
<reference evidence="2" key="1">
    <citation type="journal article" date="2014" name="Front. Microbiol.">
        <title>High frequency of phylogenetically diverse reductive dehalogenase-homologous genes in deep subseafloor sedimentary metagenomes.</title>
        <authorList>
            <person name="Kawai M."/>
            <person name="Futagami T."/>
            <person name="Toyoda A."/>
            <person name="Takaki Y."/>
            <person name="Nishi S."/>
            <person name="Hori S."/>
            <person name="Arai W."/>
            <person name="Tsubouchi T."/>
            <person name="Morono Y."/>
            <person name="Uchiyama I."/>
            <person name="Ito T."/>
            <person name="Fujiyama A."/>
            <person name="Inagaki F."/>
            <person name="Takami H."/>
        </authorList>
    </citation>
    <scope>NUCLEOTIDE SEQUENCE</scope>
    <source>
        <strain evidence="2">Expedition CK06-06</strain>
    </source>
</reference>